<feature type="chain" id="PRO_5038360154" evidence="2">
    <location>
        <begin position="27"/>
        <end position="261"/>
    </location>
</feature>
<organism evidence="4 5">
    <name type="scientific">Candidatus Microbacterium stercoravium</name>
    <dbReference type="NCBI Taxonomy" id="2838697"/>
    <lineage>
        <taxon>Bacteria</taxon>
        <taxon>Bacillati</taxon>
        <taxon>Actinomycetota</taxon>
        <taxon>Actinomycetes</taxon>
        <taxon>Micrococcales</taxon>
        <taxon>Microbacteriaceae</taxon>
        <taxon>Microbacterium</taxon>
    </lineage>
</organism>
<gene>
    <name evidence="4" type="ORF">H9800_08890</name>
</gene>
<dbReference type="SUPFAM" id="SSF51261">
    <property type="entry name" value="Duplicated hybrid motif"/>
    <property type="match status" value="1"/>
</dbReference>
<dbReference type="InterPro" id="IPR011055">
    <property type="entry name" value="Dup_hybrid_motif"/>
</dbReference>
<dbReference type="InterPro" id="IPR016047">
    <property type="entry name" value="M23ase_b-sheet_dom"/>
</dbReference>
<feature type="region of interest" description="Disordered" evidence="1">
    <location>
        <begin position="83"/>
        <end position="136"/>
    </location>
</feature>
<dbReference type="EMBL" id="DXAM01000125">
    <property type="protein sequence ID" value="HJA04957.1"/>
    <property type="molecule type" value="Genomic_DNA"/>
</dbReference>
<reference evidence="4" key="1">
    <citation type="journal article" date="2021" name="PeerJ">
        <title>Extensive microbial diversity within the chicken gut microbiome revealed by metagenomics and culture.</title>
        <authorList>
            <person name="Gilroy R."/>
            <person name="Ravi A."/>
            <person name="Getino M."/>
            <person name="Pursley I."/>
            <person name="Horton D.L."/>
            <person name="Alikhan N.F."/>
            <person name="Baker D."/>
            <person name="Gharbi K."/>
            <person name="Hall N."/>
            <person name="Watson M."/>
            <person name="Adriaenssens E.M."/>
            <person name="Foster-Nyarko E."/>
            <person name="Jarju S."/>
            <person name="Secka A."/>
            <person name="Antonio M."/>
            <person name="Oren A."/>
            <person name="Chaudhuri R.R."/>
            <person name="La Ragione R."/>
            <person name="Hildebrand F."/>
            <person name="Pallen M.J."/>
        </authorList>
    </citation>
    <scope>NUCLEOTIDE SEQUENCE</scope>
    <source>
        <strain evidence="4">ChiHjej8B7-3636</strain>
    </source>
</reference>
<dbReference type="GO" id="GO:0004222">
    <property type="term" value="F:metalloendopeptidase activity"/>
    <property type="evidence" value="ECO:0007669"/>
    <property type="project" value="TreeGrafter"/>
</dbReference>
<proteinExistence type="predicted"/>
<dbReference type="Proteomes" id="UP000824220">
    <property type="component" value="Unassembled WGS sequence"/>
</dbReference>
<accession>A0A9D2H5E6</accession>
<comment type="caution">
    <text evidence="4">The sequence shown here is derived from an EMBL/GenBank/DDBJ whole genome shotgun (WGS) entry which is preliminary data.</text>
</comment>
<evidence type="ECO:0000256" key="2">
    <source>
        <dbReference type="SAM" id="SignalP"/>
    </source>
</evidence>
<feature type="compositionally biased region" description="Low complexity" evidence="1">
    <location>
        <begin position="90"/>
        <end position="120"/>
    </location>
</feature>
<dbReference type="InterPro" id="IPR050570">
    <property type="entry name" value="Cell_wall_metabolism_enzyme"/>
</dbReference>
<dbReference type="Gene3D" id="2.70.70.10">
    <property type="entry name" value="Glucose Permease (Domain IIA)"/>
    <property type="match status" value="1"/>
</dbReference>
<name>A0A9D2H5E6_9MICO</name>
<dbReference type="CDD" id="cd12797">
    <property type="entry name" value="M23_peptidase"/>
    <property type="match status" value="1"/>
</dbReference>
<feature type="domain" description="M23ase beta-sheet core" evidence="3">
    <location>
        <begin position="154"/>
        <end position="255"/>
    </location>
</feature>
<dbReference type="PANTHER" id="PTHR21666:SF270">
    <property type="entry name" value="MUREIN HYDROLASE ACTIVATOR ENVC"/>
    <property type="match status" value="1"/>
</dbReference>
<feature type="signal peptide" evidence="2">
    <location>
        <begin position="1"/>
        <end position="26"/>
    </location>
</feature>
<reference evidence="4" key="2">
    <citation type="submission" date="2021-04" db="EMBL/GenBank/DDBJ databases">
        <authorList>
            <person name="Gilroy R."/>
        </authorList>
    </citation>
    <scope>NUCLEOTIDE SEQUENCE</scope>
    <source>
        <strain evidence="4">ChiHjej8B7-3636</strain>
    </source>
</reference>
<evidence type="ECO:0000313" key="5">
    <source>
        <dbReference type="Proteomes" id="UP000824220"/>
    </source>
</evidence>
<dbReference type="PANTHER" id="PTHR21666">
    <property type="entry name" value="PEPTIDASE-RELATED"/>
    <property type="match status" value="1"/>
</dbReference>
<evidence type="ECO:0000313" key="4">
    <source>
        <dbReference type="EMBL" id="HJA04957.1"/>
    </source>
</evidence>
<dbReference type="Pfam" id="PF01551">
    <property type="entry name" value="Peptidase_M23"/>
    <property type="match status" value="1"/>
</dbReference>
<feature type="region of interest" description="Disordered" evidence="1">
    <location>
        <begin position="30"/>
        <end position="53"/>
    </location>
</feature>
<sequence>MTPARALGTMVAVSALVAGVAIPAYAATQSPAASAEASTWDEASNDSQAFSSSGDLASADLASTSYAARTADEIAQIDAEREALERAKEQQAAQQEAAAQQQQQQEQPAPAQGAPAAAAEPPAPAPEAPPAADGSWVNPLGGAGYYISRSVGSGHEGADMVTSSQADYTVPIYAAKSGTVITSGEVVGGWGNTVAIDHGDGTTTLYGHMSPGSRQVQVGETVTQGQMIGYVGSTGRSTAHHLHIELRINGAIVDPVGNLPI</sequence>
<dbReference type="AlphaFoldDB" id="A0A9D2H5E6"/>
<protein>
    <submittedName>
        <fullName evidence="4">M23 family metallopeptidase</fullName>
    </submittedName>
</protein>
<evidence type="ECO:0000256" key="1">
    <source>
        <dbReference type="SAM" id="MobiDB-lite"/>
    </source>
</evidence>
<evidence type="ECO:0000259" key="3">
    <source>
        <dbReference type="Pfam" id="PF01551"/>
    </source>
</evidence>
<keyword evidence="2" id="KW-0732">Signal</keyword>